<organism evidence="1 2">
    <name type="scientific">Galerina marginata (strain CBS 339.88)</name>
    <dbReference type="NCBI Taxonomy" id="685588"/>
    <lineage>
        <taxon>Eukaryota</taxon>
        <taxon>Fungi</taxon>
        <taxon>Dikarya</taxon>
        <taxon>Basidiomycota</taxon>
        <taxon>Agaricomycotina</taxon>
        <taxon>Agaricomycetes</taxon>
        <taxon>Agaricomycetidae</taxon>
        <taxon>Agaricales</taxon>
        <taxon>Agaricineae</taxon>
        <taxon>Strophariaceae</taxon>
        <taxon>Galerina</taxon>
    </lineage>
</organism>
<dbReference type="HOGENOM" id="CLU_983678_0_0_1"/>
<reference evidence="2" key="1">
    <citation type="journal article" date="2014" name="Proc. Natl. Acad. Sci. U.S.A.">
        <title>Extensive sampling of basidiomycete genomes demonstrates inadequacy of the white-rot/brown-rot paradigm for wood decay fungi.</title>
        <authorList>
            <person name="Riley R."/>
            <person name="Salamov A.A."/>
            <person name="Brown D.W."/>
            <person name="Nagy L.G."/>
            <person name="Floudas D."/>
            <person name="Held B.W."/>
            <person name="Levasseur A."/>
            <person name="Lombard V."/>
            <person name="Morin E."/>
            <person name="Otillar R."/>
            <person name="Lindquist E.A."/>
            <person name="Sun H."/>
            <person name="LaButti K.M."/>
            <person name="Schmutz J."/>
            <person name="Jabbour D."/>
            <person name="Luo H."/>
            <person name="Baker S.E."/>
            <person name="Pisabarro A.G."/>
            <person name="Walton J.D."/>
            <person name="Blanchette R.A."/>
            <person name="Henrissat B."/>
            <person name="Martin F."/>
            <person name="Cullen D."/>
            <person name="Hibbett D.S."/>
            <person name="Grigoriev I.V."/>
        </authorList>
    </citation>
    <scope>NUCLEOTIDE SEQUENCE [LARGE SCALE GENOMIC DNA]</scope>
    <source>
        <strain evidence="2">CBS 339.88</strain>
    </source>
</reference>
<proteinExistence type="predicted"/>
<dbReference type="EMBL" id="KL142406">
    <property type="protein sequence ID" value="KDR68679.1"/>
    <property type="molecule type" value="Genomic_DNA"/>
</dbReference>
<sequence length="283" mass="32295">MDASFKSMRQNLNAVTTMNVEFESGLEAYHWIKRSRFNKGDNENRKLGILLRSPIFDYDVRHAVNGVPSPFGELELVLELLVATSGPGSGHRLLITIKIIVTDCFGADEAIYSKHFGCKCWEAVEKNLCRFSSVNLTLDYVFKKKEDRMNFDKHRLDKLLGMAKESLLRDLVTHHNMHKYRAAERQIVGAIPFLERVANNMPKASKDIKKNNCPITCSPIPLHLSVTKVMSSMHVTPKADRYAVYSIPNGRVDTDDYSVPYRSTLQTFELHLGWKAETLYNLQ</sequence>
<evidence type="ECO:0000313" key="2">
    <source>
        <dbReference type="Proteomes" id="UP000027222"/>
    </source>
</evidence>
<dbReference type="AlphaFoldDB" id="A0A067SLT4"/>
<gene>
    <name evidence="1" type="ORF">GALMADRAFT_282864</name>
</gene>
<keyword evidence="2" id="KW-1185">Reference proteome</keyword>
<evidence type="ECO:0000313" key="1">
    <source>
        <dbReference type="EMBL" id="KDR68679.1"/>
    </source>
</evidence>
<dbReference type="Proteomes" id="UP000027222">
    <property type="component" value="Unassembled WGS sequence"/>
</dbReference>
<name>A0A067SLT4_GALM3</name>
<accession>A0A067SLT4</accession>
<protein>
    <submittedName>
        <fullName evidence="1">Uncharacterized protein</fullName>
    </submittedName>
</protein>